<accession>A0A1H6E8U4</accession>
<proteinExistence type="predicted"/>
<dbReference type="EMBL" id="FNVU01000029">
    <property type="protein sequence ID" value="SEG94132.1"/>
    <property type="molecule type" value="Genomic_DNA"/>
</dbReference>
<reference evidence="1 2" key="1">
    <citation type="submission" date="2016-10" db="EMBL/GenBank/DDBJ databases">
        <authorList>
            <person name="de Groot N.N."/>
        </authorList>
    </citation>
    <scope>NUCLEOTIDE SEQUENCE [LARGE SCALE GENOMIC DNA]</scope>
    <source>
        <strain evidence="1 2">CGMCC 4.2023</strain>
    </source>
</reference>
<dbReference type="AlphaFoldDB" id="A0A1H6E8U4"/>
<gene>
    <name evidence="1" type="ORF">SAMN05216223_12950</name>
</gene>
<keyword evidence="2" id="KW-1185">Reference proteome</keyword>
<dbReference type="RefSeq" id="WP_146088442.1">
    <property type="nucleotide sequence ID" value="NZ_FNVU01000029.1"/>
</dbReference>
<name>A0A1H6E8U4_9ACTN</name>
<sequence>MVSDATACVLSAVAAAARKETLPVPEGFAKDLRAVLAAAAHYETTAAAPGSCRVQPPRVRVGEWLDA</sequence>
<dbReference type="Proteomes" id="UP000236754">
    <property type="component" value="Unassembled WGS sequence"/>
</dbReference>
<organism evidence="1 2">
    <name type="scientific">Actinacidiphila yanglinensis</name>
    <dbReference type="NCBI Taxonomy" id="310779"/>
    <lineage>
        <taxon>Bacteria</taxon>
        <taxon>Bacillati</taxon>
        <taxon>Actinomycetota</taxon>
        <taxon>Actinomycetes</taxon>
        <taxon>Kitasatosporales</taxon>
        <taxon>Streptomycetaceae</taxon>
        <taxon>Actinacidiphila</taxon>
    </lineage>
</organism>
<evidence type="ECO:0000313" key="2">
    <source>
        <dbReference type="Proteomes" id="UP000236754"/>
    </source>
</evidence>
<protein>
    <submittedName>
        <fullName evidence="1">Uncharacterized protein</fullName>
    </submittedName>
</protein>
<evidence type="ECO:0000313" key="1">
    <source>
        <dbReference type="EMBL" id="SEG94132.1"/>
    </source>
</evidence>